<proteinExistence type="predicted"/>
<reference evidence="2" key="1">
    <citation type="submission" date="2022-09" db="EMBL/GenBank/DDBJ databases">
        <title>Eubacterium sp. LFL-14 isolated from human feces.</title>
        <authorList>
            <person name="Liu F."/>
        </authorList>
    </citation>
    <scope>NUCLEOTIDE SEQUENCE</scope>
    <source>
        <strain evidence="2">LFL-14</strain>
    </source>
</reference>
<gene>
    <name evidence="2" type="ORF">N5B56_01745</name>
</gene>
<keyword evidence="1" id="KW-0472">Membrane</keyword>
<evidence type="ECO:0000313" key="2">
    <source>
        <dbReference type="EMBL" id="MCT7397810.1"/>
    </source>
</evidence>
<evidence type="ECO:0008006" key="4">
    <source>
        <dbReference type="Google" id="ProtNLM"/>
    </source>
</evidence>
<keyword evidence="3" id="KW-1185">Reference proteome</keyword>
<protein>
    <recommendedName>
        <fullName evidence="4">DUF4860 domain-containing protein</fullName>
    </recommendedName>
</protein>
<keyword evidence="1" id="KW-1133">Transmembrane helix</keyword>
<dbReference type="Proteomes" id="UP001431199">
    <property type="component" value="Unassembled WGS sequence"/>
</dbReference>
<feature type="transmembrane region" description="Helical" evidence="1">
    <location>
        <begin position="21"/>
        <end position="42"/>
    </location>
</feature>
<name>A0ABT2LWY4_9FIRM</name>
<organism evidence="2 3">
    <name type="scientific">Eubacterium album</name>
    <dbReference type="NCBI Taxonomy" id="2978477"/>
    <lineage>
        <taxon>Bacteria</taxon>
        <taxon>Bacillati</taxon>
        <taxon>Bacillota</taxon>
        <taxon>Clostridia</taxon>
        <taxon>Eubacteriales</taxon>
        <taxon>Eubacteriaceae</taxon>
        <taxon>Eubacterium</taxon>
    </lineage>
</organism>
<accession>A0ABT2LWY4</accession>
<dbReference type="EMBL" id="JAODBU010000002">
    <property type="protein sequence ID" value="MCT7397810.1"/>
    <property type="molecule type" value="Genomic_DNA"/>
</dbReference>
<dbReference type="RefSeq" id="WP_260978246.1">
    <property type="nucleotide sequence ID" value="NZ_JAODBU010000002.1"/>
</dbReference>
<comment type="caution">
    <text evidence="2">The sequence shown here is derived from an EMBL/GenBank/DDBJ whole genome shotgun (WGS) entry which is preliminary data.</text>
</comment>
<evidence type="ECO:0000256" key="1">
    <source>
        <dbReference type="SAM" id="Phobius"/>
    </source>
</evidence>
<keyword evidence="1" id="KW-0812">Transmembrane</keyword>
<evidence type="ECO:0000313" key="3">
    <source>
        <dbReference type="Proteomes" id="UP001431199"/>
    </source>
</evidence>
<sequence>MIFFMITLLCFNFIVFKKEGTALYTCGMFLSLILVCFSTLMINNISKSKVNNYNQENLAKCQVEKVDVEKVDIDELYASSGIEAQPSKDNVYEITYVVNNMTKTMNISGESLFVEKSDADNSYIIRYNIKKEVSGFEILFSLKFLDLLPPFSSETIYGIYM</sequence>